<reference evidence="2" key="1">
    <citation type="submission" date="2014-03" db="EMBL/GenBank/DDBJ databases">
        <title>The sialotranscriptome of Amblyomma triste, Amblyomma parvum and Amblyomma cajennense ticks, uncovered by 454-based RNA-seq.</title>
        <authorList>
            <person name="Garcia G.R."/>
            <person name="Gardinassi L.G."/>
            <person name="Ribeiro J.M."/>
            <person name="Anatriello E."/>
            <person name="Ferreira B.R."/>
            <person name="Moreira H.N."/>
            <person name="Mafra C."/>
            <person name="Olegario M.M."/>
            <person name="Szabo P.J."/>
            <person name="Miranda-Santos I.K."/>
            <person name="Maruyama S.R."/>
        </authorList>
    </citation>
    <scope>NUCLEOTIDE SEQUENCE</scope>
    <source>
        <strain evidence="2">Mato Grasso do Sul</strain>
        <tissue evidence="2">Salivary glands</tissue>
    </source>
</reference>
<evidence type="ECO:0000313" key="2">
    <source>
        <dbReference type="EMBL" id="JAC27648.1"/>
    </source>
</evidence>
<proteinExistence type="evidence at transcript level"/>
<keyword evidence="1" id="KW-0732">Signal</keyword>
<organism evidence="2">
    <name type="scientific">Amblyomma triste</name>
    <name type="common">Neotropical tick</name>
    <dbReference type="NCBI Taxonomy" id="251400"/>
    <lineage>
        <taxon>Eukaryota</taxon>
        <taxon>Metazoa</taxon>
        <taxon>Ecdysozoa</taxon>
        <taxon>Arthropoda</taxon>
        <taxon>Chelicerata</taxon>
        <taxon>Arachnida</taxon>
        <taxon>Acari</taxon>
        <taxon>Parasitiformes</taxon>
        <taxon>Ixodida</taxon>
        <taxon>Ixodoidea</taxon>
        <taxon>Ixodidae</taxon>
        <taxon>Amblyomminae</taxon>
        <taxon>Amblyomma</taxon>
    </lineage>
</organism>
<feature type="signal peptide" evidence="1">
    <location>
        <begin position="1"/>
        <end position="20"/>
    </location>
</feature>
<protein>
    <submittedName>
        <fullName evidence="2">Putative secreted protein</fullName>
    </submittedName>
</protein>
<dbReference type="AlphaFoldDB" id="A0A023G443"/>
<dbReference type="EMBL" id="GBBM01007770">
    <property type="protein sequence ID" value="JAC27648.1"/>
    <property type="molecule type" value="mRNA"/>
</dbReference>
<name>A0A023G443_AMBTT</name>
<accession>A0A023G443</accession>
<feature type="chain" id="PRO_5001518181" evidence="1">
    <location>
        <begin position="21"/>
        <end position="107"/>
    </location>
</feature>
<evidence type="ECO:0000256" key="1">
    <source>
        <dbReference type="SAM" id="SignalP"/>
    </source>
</evidence>
<sequence>MKLTVLSLCFLSAFVFIADAQPQNDPKKLSLWIKYHNSKNKHLHCKPWCGLREKLGQSCGSRDCICVENAPGKPRLPLSCIWSPASGIRQYQALQKFRGRTNLTQRY</sequence>